<sequence length="99" mass="10697">MVFSKGAGGEREVPVITDIYRSPTFIGREAAVAAGGIGAVRWRVIPSATMDPASEVRRPCQGGPPHVSVEFGFKEKRPIGEDFSIQVVVSHLLTRNAYD</sequence>
<evidence type="ECO:0000313" key="2">
    <source>
        <dbReference type="Proteomes" id="UP001279734"/>
    </source>
</evidence>
<dbReference type="AlphaFoldDB" id="A0AAD3T6W6"/>
<protein>
    <submittedName>
        <fullName evidence="1">Uncharacterized protein</fullName>
    </submittedName>
</protein>
<evidence type="ECO:0000313" key="1">
    <source>
        <dbReference type="EMBL" id="GMH23918.1"/>
    </source>
</evidence>
<proteinExistence type="predicted"/>
<organism evidence="1 2">
    <name type="scientific">Nepenthes gracilis</name>
    <name type="common">Slender pitcher plant</name>
    <dbReference type="NCBI Taxonomy" id="150966"/>
    <lineage>
        <taxon>Eukaryota</taxon>
        <taxon>Viridiplantae</taxon>
        <taxon>Streptophyta</taxon>
        <taxon>Embryophyta</taxon>
        <taxon>Tracheophyta</taxon>
        <taxon>Spermatophyta</taxon>
        <taxon>Magnoliopsida</taxon>
        <taxon>eudicotyledons</taxon>
        <taxon>Gunneridae</taxon>
        <taxon>Pentapetalae</taxon>
        <taxon>Caryophyllales</taxon>
        <taxon>Nepenthaceae</taxon>
        <taxon>Nepenthes</taxon>
    </lineage>
</organism>
<keyword evidence="2" id="KW-1185">Reference proteome</keyword>
<gene>
    <name evidence="1" type="ORF">Nepgr_025761</name>
</gene>
<reference evidence="1" key="1">
    <citation type="submission" date="2023-05" db="EMBL/GenBank/DDBJ databases">
        <title>Nepenthes gracilis genome sequencing.</title>
        <authorList>
            <person name="Fukushima K."/>
        </authorList>
    </citation>
    <scope>NUCLEOTIDE SEQUENCE</scope>
    <source>
        <strain evidence="1">SING2019-196</strain>
    </source>
</reference>
<name>A0AAD3T6W6_NEPGR</name>
<accession>A0AAD3T6W6</accession>
<comment type="caution">
    <text evidence="1">The sequence shown here is derived from an EMBL/GenBank/DDBJ whole genome shotgun (WGS) entry which is preliminary data.</text>
</comment>
<dbReference type="EMBL" id="BSYO01000027">
    <property type="protein sequence ID" value="GMH23918.1"/>
    <property type="molecule type" value="Genomic_DNA"/>
</dbReference>
<dbReference type="Proteomes" id="UP001279734">
    <property type="component" value="Unassembled WGS sequence"/>
</dbReference>